<reference evidence="3" key="1">
    <citation type="journal article" date="2019" name="Int. J. Syst. Evol. Microbiol.">
        <title>The Global Catalogue of Microorganisms (GCM) 10K type strain sequencing project: providing services to taxonomists for standard genome sequencing and annotation.</title>
        <authorList>
            <consortium name="The Broad Institute Genomics Platform"/>
            <consortium name="The Broad Institute Genome Sequencing Center for Infectious Disease"/>
            <person name="Wu L."/>
            <person name="Ma J."/>
        </authorList>
    </citation>
    <scope>NUCLEOTIDE SEQUENCE [LARGE SCALE GENOMIC DNA]</scope>
    <source>
        <strain evidence="3">CGMCC 1.15180</strain>
    </source>
</reference>
<keyword evidence="3" id="KW-1185">Reference proteome</keyword>
<dbReference type="Proteomes" id="UP001597361">
    <property type="component" value="Unassembled WGS sequence"/>
</dbReference>
<evidence type="ECO:0000256" key="1">
    <source>
        <dbReference type="SAM" id="Phobius"/>
    </source>
</evidence>
<evidence type="ECO:0000313" key="2">
    <source>
        <dbReference type="EMBL" id="MFD2035126.1"/>
    </source>
</evidence>
<evidence type="ECO:0000313" key="3">
    <source>
        <dbReference type="Proteomes" id="UP001597361"/>
    </source>
</evidence>
<gene>
    <name evidence="2" type="ORF">ACFSKL_10005</name>
</gene>
<protein>
    <submittedName>
        <fullName evidence="2">T9SS type A sorting domain-containing protein</fullName>
    </submittedName>
</protein>
<keyword evidence="1" id="KW-0812">Transmembrane</keyword>
<keyword evidence="1" id="KW-1133">Transmembrane helix</keyword>
<comment type="caution">
    <text evidence="2">The sequence shown here is derived from an EMBL/GenBank/DDBJ whole genome shotgun (WGS) entry which is preliminary data.</text>
</comment>
<sequence>MIFSKRQNGFYHNLDSTRIYRIILFIPFYLFITQITFSQIPLNLGDYRTAASGDFDDPTIWEEWNGMAWAAAPVKPTLVNNVFIRQSHEVRLRDMESVNHLYLFSAETPGRKLNLQNFELRVNGSLRAFQTIGGVFFINNVSNASIDWIYPETGSIVFVGDSRTVVDRASWSANTLNSRYQVRFRANPGQTLAVNSGFKANSFIIESGTVLQTLNTTGIPACSTFSFNTQNIPAFNGTNPYGNLVIEPGATLISECPGPPTEQLVRRSATIPAALFHLMPGSNLILRGNNPEMEVAEFRMEGNVFYSSGMGTQQMIQSTFATSAIPDTYHNLYFENAADKILRSLISLTGDVERVSGPAPSDGPTFLSFIGTGSQHVTNWEMDLSQIAVDKPSNSLILNNDVRVRNDFFMENGKVNFNGFDLHLNTSGAGTYFYGGGEWLNLHNLFYNDIPTTLTTSNATFPFEDAYQGGVRRMRLTGNTPGGNLNIRFIEIPGANWDPMFDDNDGTPIMYQLNSYFELSGLSSSSDPIVMELAAENLIVDDVDDLRVVSIGIAAPGLHLPGVDADTLWARRDLVFSDLNNTNFTIGSYRVFSILPVDWLETKAVWNNNLVTISWSLAREHGNQKFQIEASRDGVDNFSVIYEVSGMGDTESPRTYSYEYLEDRPWNIVHYRIKQFDYDGKSSYSKVFRLEGSWQELEIPKLYPNPLGLEPLHLILPSHYNQDETFIQIVGMNGAIRFSDSLQLFKDAFDSSTLSPGIYFIKIHEGVRQYTIKLVKK</sequence>
<dbReference type="NCBIfam" id="TIGR04183">
    <property type="entry name" value="Por_Secre_tail"/>
    <property type="match status" value="1"/>
</dbReference>
<proteinExistence type="predicted"/>
<dbReference type="InterPro" id="IPR026444">
    <property type="entry name" value="Secre_tail"/>
</dbReference>
<organism evidence="2 3">
    <name type="scientific">Belliella marina</name>
    <dbReference type="NCBI Taxonomy" id="1644146"/>
    <lineage>
        <taxon>Bacteria</taxon>
        <taxon>Pseudomonadati</taxon>
        <taxon>Bacteroidota</taxon>
        <taxon>Cytophagia</taxon>
        <taxon>Cytophagales</taxon>
        <taxon>Cyclobacteriaceae</taxon>
        <taxon>Belliella</taxon>
    </lineage>
</organism>
<accession>A0ABW4VN38</accession>
<dbReference type="EMBL" id="JBHUHR010000027">
    <property type="protein sequence ID" value="MFD2035126.1"/>
    <property type="molecule type" value="Genomic_DNA"/>
</dbReference>
<dbReference type="RefSeq" id="WP_376885869.1">
    <property type="nucleotide sequence ID" value="NZ_JBHUHR010000027.1"/>
</dbReference>
<name>A0ABW4VN38_9BACT</name>
<keyword evidence="1" id="KW-0472">Membrane</keyword>
<feature type="transmembrane region" description="Helical" evidence="1">
    <location>
        <begin position="20"/>
        <end position="37"/>
    </location>
</feature>